<comment type="caution">
    <text evidence="1">The sequence shown here is derived from an EMBL/GenBank/DDBJ whole genome shotgun (WGS) entry which is preliminary data.</text>
</comment>
<dbReference type="STRING" id="1798384.A3D03_05325"/>
<dbReference type="InterPro" id="IPR003737">
    <property type="entry name" value="GlcNAc_PI_deacetylase-related"/>
</dbReference>
<dbReference type="Pfam" id="PF02585">
    <property type="entry name" value="PIG-L"/>
    <property type="match status" value="1"/>
</dbReference>
<protein>
    <recommendedName>
        <fullName evidence="3">GlcNAc-PI de-N-acetylase</fullName>
    </recommendedName>
</protein>
<evidence type="ECO:0000313" key="2">
    <source>
        <dbReference type="Proteomes" id="UP000177092"/>
    </source>
</evidence>
<name>A0A1F6A7W2_9BACT</name>
<dbReference type="PANTHER" id="PTHR12993">
    <property type="entry name" value="N-ACETYLGLUCOSAMINYL-PHOSPHATIDYLINOSITOL DE-N-ACETYLASE-RELATED"/>
    <property type="match status" value="1"/>
</dbReference>
<dbReference type="Gene3D" id="3.40.50.10320">
    <property type="entry name" value="LmbE-like"/>
    <property type="match status" value="1"/>
</dbReference>
<dbReference type="PANTHER" id="PTHR12993:SF11">
    <property type="entry name" value="N-ACETYLGLUCOSAMINYL-PHOSPHATIDYLINOSITOL DE-N-ACETYLASE"/>
    <property type="match status" value="1"/>
</dbReference>
<dbReference type="Proteomes" id="UP000177092">
    <property type="component" value="Unassembled WGS sequence"/>
</dbReference>
<dbReference type="SUPFAM" id="SSF102588">
    <property type="entry name" value="LmbE-like"/>
    <property type="match status" value="1"/>
</dbReference>
<accession>A0A1F6A7W2</accession>
<dbReference type="AlphaFoldDB" id="A0A1F6A7W2"/>
<sequence>MVTPTDSYKKIFENKFRILVVMPHPDDTELYCGATLFRLIGDGKRVRVIKMTYGDKGSRQEKVTQKELRIIREKEDREAMKILGVKDEDNIYLGLGDGEIEHDLPTIEKVASQIRLFKPQLIITTNPEDLIIRFDKDVNWVNHRDHRHTGRIALDAAYPYARDLLFFPEHFKNKEASSWACTEFLFTDVYEHPDLVYIDVSDFIDYRTRALAAHSSQYSLKHAKESTDFFTKLPIYGNRRFDRFRYVIAD</sequence>
<evidence type="ECO:0008006" key="3">
    <source>
        <dbReference type="Google" id="ProtNLM"/>
    </source>
</evidence>
<dbReference type="InterPro" id="IPR024078">
    <property type="entry name" value="LmbE-like_dom_sf"/>
</dbReference>
<organism evidence="1 2">
    <name type="scientific">Candidatus Gottesmanbacteria bacterium RIFCSPHIGHO2_02_FULL_40_13</name>
    <dbReference type="NCBI Taxonomy" id="1798384"/>
    <lineage>
        <taxon>Bacteria</taxon>
        <taxon>Candidatus Gottesmaniibacteriota</taxon>
    </lineage>
</organism>
<evidence type="ECO:0000313" key="1">
    <source>
        <dbReference type="EMBL" id="OGG20603.1"/>
    </source>
</evidence>
<proteinExistence type="predicted"/>
<dbReference type="GO" id="GO:0016811">
    <property type="term" value="F:hydrolase activity, acting on carbon-nitrogen (but not peptide) bonds, in linear amides"/>
    <property type="evidence" value="ECO:0007669"/>
    <property type="project" value="TreeGrafter"/>
</dbReference>
<reference evidence="1 2" key="1">
    <citation type="journal article" date="2016" name="Nat. Commun.">
        <title>Thousands of microbial genomes shed light on interconnected biogeochemical processes in an aquifer system.</title>
        <authorList>
            <person name="Anantharaman K."/>
            <person name="Brown C.T."/>
            <person name="Hug L.A."/>
            <person name="Sharon I."/>
            <person name="Castelle C.J."/>
            <person name="Probst A.J."/>
            <person name="Thomas B.C."/>
            <person name="Singh A."/>
            <person name="Wilkins M.J."/>
            <person name="Karaoz U."/>
            <person name="Brodie E.L."/>
            <person name="Williams K.H."/>
            <person name="Hubbard S.S."/>
            <person name="Banfield J.F."/>
        </authorList>
    </citation>
    <scope>NUCLEOTIDE SEQUENCE [LARGE SCALE GENOMIC DNA]</scope>
</reference>
<gene>
    <name evidence="1" type="ORF">A3D03_05325</name>
</gene>
<dbReference type="EMBL" id="MFJN01000041">
    <property type="protein sequence ID" value="OGG20603.1"/>
    <property type="molecule type" value="Genomic_DNA"/>
</dbReference>